<feature type="region of interest" description="Disordered" evidence="1">
    <location>
        <begin position="55"/>
        <end position="75"/>
    </location>
</feature>
<accession>A0A0C2XJP3</accession>
<sequence>MPSSSTRLPNGTGVPPFTRVPRARSPLDLQRHQRFQKGAMRRITTCRLRIDRRLLTQHPTAHQERPSSQPSLFGNSSPLKAFHVASADSGRNERYPLISSSKASFPFSPNSRFVFLCLLTVRG</sequence>
<feature type="region of interest" description="Disordered" evidence="1">
    <location>
        <begin position="1"/>
        <end position="29"/>
    </location>
</feature>
<evidence type="ECO:0000313" key="3">
    <source>
        <dbReference type="Proteomes" id="UP000054097"/>
    </source>
</evidence>
<gene>
    <name evidence="2" type="ORF">M408DRAFT_121658</name>
</gene>
<dbReference type="AlphaFoldDB" id="A0A0C2XJP3"/>
<reference evidence="2 3" key="1">
    <citation type="submission" date="2014-04" db="EMBL/GenBank/DDBJ databases">
        <authorList>
            <consortium name="DOE Joint Genome Institute"/>
            <person name="Kuo A."/>
            <person name="Zuccaro A."/>
            <person name="Kohler A."/>
            <person name="Nagy L.G."/>
            <person name="Floudas D."/>
            <person name="Copeland A."/>
            <person name="Barry K.W."/>
            <person name="Cichocki N."/>
            <person name="Veneault-Fourrey C."/>
            <person name="LaButti K."/>
            <person name="Lindquist E.A."/>
            <person name="Lipzen A."/>
            <person name="Lundell T."/>
            <person name="Morin E."/>
            <person name="Murat C."/>
            <person name="Sun H."/>
            <person name="Tunlid A."/>
            <person name="Henrissat B."/>
            <person name="Grigoriev I.V."/>
            <person name="Hibbett D.S."/>
            <person name="Martin F."/>
            <person name="Nordberg H.P."/>
            <person name="Cantor M.N."/>
            <person name="Hua S.X."/>
        </authorList>
    </citation>
    <scope>NUCLEOTIDE SEQUENCE [LARGE SCALE GENOMIC DNA]</scope>
    <source>
        <strain evidence="2 3">MAFF 305830</strain>
    </source>
</reference>
<proteinExistence type="predicted"/>
<dbReference type="Proteomes" id="UP000054097">
    <property type="component" value="Unassembled WGS sequence"/>
</dbReference>
<evidence type="ECO:0000313" key="2">
    <source>
        <dbReference type="EMBL" id="KIM29267.1"/>
    </source>
</evidence>
<reference evidence="3" key="2">
    <citation type="submission" date="2015-01" db="EMBL/GenBank/DDBJ databases">
        <title>Evolutionary Origins and Diversification of the Mycorrhizal Mutualists.</title>
        <authorList>
            <consortium name="DOE Joint Genome Institute"/>
            <consortium name="Mycorrhizal Genomics Consortium"/>
            <person name="Kohler A."/>
            <person name="Kuo A."/>
            <person name="Nagy L.G."/>
            <person name="Floudas D."/>
            <person name="Copeland A."/>
            <person name="Barry K.W."/>
            <person name="Cichocki N."/>
            <person name="Veneault-Fourrey C."/>
            <person name="LaButti K."/>
            <person name="Lindquist E.A."/>
            <person name="Lipzen A."/>
            <person name="Lundell T."/>
            <person name="Morin E."/>
            <person name="Murat C."/>
            <person name="Riley R."/>
            <person name="Ohm R."/>
            <person name="Sun H."/>
            <person name="Tunlid A."/>
            <person name="Henrissat B."/>
            <person name="Grigoriev I.V."/>
            <person name="Hibbett D.S."/>
            <person name="Martin F."/>
        </authorList>
    </citation>
    <scope>NUCLEOTIDE SEQUENCE [LARGE SCALE GENOMIC DNA]</scope>
    <source>
        <strain evidence="3">MAFF 305830</strain>
    </source>
</reference>
<organism evidence="2 3">
    <name type="scientific">Serendipita vermifera MAFF 305830</name>
    <dbReference type="NCBI Taxonomy" id="933852"/>
    <lineage>
        <taxon>Eukaryota</taxon>
        <taxon>Fungi</taxon>
        <taxon>Dikarya</taxon>
        <taxon>Basidiomycota</taxon>
        <taxon>Agaricomycotina</taxon>
        <taxon>Agaricomycetes</taxon>
        <taxon>Sebacinales</taxon>
        <taxon>Serendipitaceae</taxon>
        <taxon>Serendipita</taxon>
    </lineage>
</organism>
<keyword evidence="3" id="KW-1185">Reference proteome</keyword>
<protein>
    <submittedName>
        <fullName evidence="2">Uncharacterized protein</fullName>
    </submittedName>
</protein>
<evidence type="ECO:0000256" key="1">
    <source>
        <dbReference type="SAM" id="MobiDB-lite"/>
    </source>
</evidence>
<feature type="compositionally biased region" description="Polar residues" evidence="1">
    <location>
        <begin position="66"/>
        <end position="75"/>
    </location>
</feature>
<dbReference type="EMBL" id="KN824289">
    <property type="protein sequence ID" value="KIM29267.1"/>
    <property type="molecule type" value="Genomic_DNA"/>
</dbReference>
<dbReference type="HOGENOM" id="CLU_2016620_0_0_1"/>
<name>A0A0C2XJP3_SERVB</name>